<feature type="compositionally biased region" description="Polar residues" evidence="6">
    <location>
        <begin position="12"/>
        <end position="22"/>
    </location>
</feature>
<dbReference type="SMART" id="SM00513">
    <property type="entry name" value="SAP"/>
    <property type="match status" value="3"/>
</dbReference>
<name>A0A2G5F036_AQUCA</name>
<keyword evidence="3 5" id="KW-0520">NAD</keyword>
<feature type="region of interest" description="Disordered" evidence="6">
    <location>
        <begin position="1"/>
        <end position="22"/>
    </location>
</feature>
<dbReference type="PROSITE" id="PS50800">
    <property type="entry name" value="SAP"/>
    <property type="match status" value="1"/>
</dbReference>
<dbReference type="SUPFAM" id="SSF68906">
    <property type="entry name" value="SAP domain"/>
    <property type="match status" value="1"/>
</dbReference>
<proteinExistence type="predicted"/>
<evidence type="ECO:0000256" key="4">
    <source>
        <dbReference type="ARBA" id="ARBA00033987"/>
    </source>
</evidence>
<dbReference type="InterPro" id="IPR036361">
    <property type="entry name" value="SAP_dom_sf"/>
</dbReference>
<feature type="domain" description="PARP catalytic" evidence="8">
    <location>
        <begin position="247"/>
        <end position="478"/>
    </location>
</feature>
<dbReference type="AlphaFoldDB" id="A0A2G5F036"/>
<dbReference type="Proteomes" id="UP000230069">
    <property type="component" value="Unassembled WGS sequence"/>
</dbReference>
<dbReference type="GO" id="GO:1990404">
    <property type="term" value="F:NAD+-protein mono-ADP-ribosyltransferase activity"/>
    <property type="evidence" value="ECO:0007669"/>
    <property type="project" value="TreeGrafter"/>
</dbReference>
<keyword evidence="1 5" id="KW-0328">Glycosyltransferase</keyword>
<keyword evidence="10" id="KW-1185">Reference proteome</keyword>
<dbReference type="PANTHER" id="PTHR10459:SF60">
    <property type="entry name" value="POLY [ADP-RIBOSE] POLYMERASE 2"/>
    <property type="match status" value="1"/>
</dbReference>
<protein>
    <recommendedName>
        <fullName evidence="5">Poly [ADP-ribose] polymerase</fullName>
        <shortName evidence="5">PARP</shortName>
        <ecNumber evidence="5">2.4.2.-</ecNumber>
    </recommendedName>
</protein>
<accession>A0A2G5F036</accession>
<dbReference type="EMBL" id="KZ305020">
    <property type="protein sequence ID" value="PIA61336.1"/>
    <property type="molecule type" value="Genomic_DNA"/>
</dbReference>
<dbReference type="InterPro" id="IPR003034">
    <property type="entry name" value="SAP_dom"/>
</dbReference>
<evidence type="ECO:0000313" key="10">
    <source>
        <dbReference type="Proteomes" id="UP000230069"/>
    </source>
</evidence>
<dbReference type="Pfam" id="PF02037">
    <property type="entry name" value="SAP"/>
    <property type="match status" value="1"/>
</dbReference>
<dbReference type="GO" id="GO:0070212">
    <property type="term" value="P:protein poly-ADP-ribosylation"/>
    <property type="evidence" value="ECO:0007669"/>
    <property type="project" value="TreeGrafter"/>
</dbReference>
<dbReference type="PANTHER" id="PTHR10459">
    <property type="entry name" value="DNA LIGASE"/>
    <property type="match status" value="1"/>
</dbReference>
<keyword evidence="2 5" id="KW-0808">Transferase</keyword>
<dbReference type="EC" id="2.4.2.-" evidence="5"/>
<dbReference type="Pfam" id="PF00644">
    <property type="entry name" value="PARP"/>
    <property type="match status" value="1"/>
</dbReference>
<evidence type="ECO:0000259" key="8">
    <source>
        <dbReference type="PROSITE" id="PS51059"/>
    </source>
</evidence>
<dbReference type="InterPro" id="IPR050800">
    <property type="entry name" value="ARTD/PARP"/>
</dbReference>
<feature type="compositionally biased region" description="Polar residues" evidence="6">
    <location>
        <begin position="44"/>
        <end position="56"/>
    </location>
</feature>
<evidence type="ECO:0000256" key="6">
    <source>
        <dbReference type="SAM" id="MobiDB-lite"/>
    </source>
</evidence>
<feature type="domain" description="SAP" evidence="7">
    <location>
        <begin position="2"/>
        <end position="36"/>
    </location>
</feature>
<dbReference type="InterPro" id="IPR012317">
    <property type="entry name" value="Poly(ADP-ribose)pol_cat_dom"/>
</dbReference>
<dbReference type="PROSITE" id="PS51059">
    <property type="entry name" value="PARP_CATALYTIC"/>
    <property type="match status" value="1"/>
</dbReference>
<feature type="compositionally biased region" description="Basic and acidic residues" evidence="6">
    <location>
        <begin position="1"/>
        <end position="11"/>
    </location>
</feature>
<evidence type="ECO:0000256" key="1">
    <source>
        <dbReference type="ARBA" id="ARBA00022676"/>
    </source>
</evidence>
<gene>
    <name evidence="9" type="ORF">AQUCO_00300705v1</name>
</gene>
<feature type="region of interest" description="Disordered" evidence="6">
    <location>
        <begin position="40"/>
        <end position="69"/>
    </location>
</feature>
<dbReference type="Gene3D" id="1.10.720.30">
    <property type="entry name" value="SAP domain"/>
    <property type="match status" value="2"/>
</dbReference>
<comment type="catalytic activity">
    <reaction evidence="4">
        <text>NAD(+) + (ADP-D-ribosyl)n-acceptor = nicotinamide + (ADP-D-ribosyl)n+1-acceptor + H(+).</text>
        <dbReference type="EC" id="2.4.2.30"/>
    </reaction>
</comment>
<reference evidence="9 10" key="1">
    <citation type="submission" date="2017-09" db="EMBL/GenBank/DDBJ databases">
        <title>WGS assembly of Aquilegia coerulea Goldsmith.</title>
        <authorList>
            <person name="Hodges S."/>
            <person name="Kramer E."/>
            <person name="Nordborg M."/>
            <person name="Tomkins J."/>
            <person name="Borevitz J."/>
            <person name="Derieg N."/>
            <person name="Yan J."/>
            <person name="Mihaltcheva S."/>
            <person name="Hayes R.D."/>
            <person name="Rokhsar D."/>
        </authorList>
    </citation>
    <scope>NUCLEOTIDE SEQUENCE [LARGE SCALE GENOMIC DNA]</scope>
    <source>
        <strain evidence="10">cv. Goldsmith</strain>
    </source>
</reference>
<dbReference type="InParanoid" id="A0A2G5F036"/>
<dbReference type="CDD" id="cd01437">
    <property type="entry name" value="parp_like"/>
    <property type="match status" value="1"/>
</dbReference>
<evidence type="ECO:0000313" key="9">
    <source>
        <dbReference type="EMBL" id="PIA61336.1"/>
    </source>
</evidence>
<evidence type="ECO:0000256" key="3">
    <source>
        <dbReference type="ARBA" id="ARBA00023027"/>
    </source>
</evidence>
<dbReference type="GO" id="GO:0005730">
    <property type="term" value="C:nucleolus"/>
    <property type="evidence" value="ECO:0007669"/>
    <property type="project" value="TreeGrafter"/>
</dbReference>
<dbReference type="GO" id="GO:0006302">
    <property type="term" value="P:double-strand break repair"/>
    <property type="evidence" value="ECO:0007669"/>
    <property type="project" value="TreeGrafter"/>
</dbReference>
<organism evidence="9 10">
    <name type="scientific">Aquilegia coerulea</name>
    <name type="common">Rocky mountain columbine</name>
    <dbReference type="NCBI Taxonomy" id="218851"/>
    <lineage>
        <taxon>Eukaryota</taxon>
        <taxon>Viridiplantae</taxon>
        <taxon>Streptophyta</taxon>
        <taxon>Embryophyta</taxon>
        <taxon>Tracheophyta</taxon>
        <taxon>Spermatophyta</taxon>
        <taxon>Magnoliopsida</taxon>
        <taxon>Ranunculales</taxon>
        <taxon>Ranunculaceae</taxon>
        <taxon>Thalictroideae</taxon>
        <taxon>Aquilegia</taxon>
    </lineage>
</organism>
<evidence type="ECO:0000256" key="5">
    <source>
        <dbReference type="RuleBase" id="RU362114"/>
    </source>
</evidence>
<dbReference type="STRING" id="218851.A0A2G5F036"/>
<evidence type="ECO:0000256" key="2">
    <source>
        <dbReference type="ARBA" id="ARBA00022679"/>
    </source>
</evidence>
<dbReference type="Gene3D" id="3.90.228.10">
    <property type="match status" value="1"/>
</dbReference>
<dbReference type="OrthoDB" id="2017365at2759"/>
<sequence length="481" mass="55048">MASKLKVDELRSQLSQRGLNTSGTKPILVQRLKLAISNEKNIDNKSSSNDQPSTASIGRKRKRESEEDVSVKVDDVVKLRLMGLLQLRKQATLRGVSTTGLKKQLLERLCADIQNRHEEAPKEVNGSAKATGENVPDKVDDVQKLHAMRIRQLREKMATLHGVRTIGSKNELASLREIPRYSNSYFKNHYQVPNNQPFSIQLQETQLESRIAKFISLICNTGMMWQQTMEIGYNAEKLSKSTILKDDLLYSQYKSLQCKLVPLGVESQERAMIEMYMRNTNVQTHSNYNNVDIVQIFRVSRHGESERFKKFSCAENRMLLWHGSRLTNWTGILSQGLRISKARQACTYRRGIYFADMFAKSANYCYPFQASTAGVLLLCEVALGEMEEGLFPNSNTGQLPKGKRSKKVVGSIAPDSSEFKVLEDGVVVPLGKPKKEINNYFNVIHSLPQYNEYIVYNEYQIRMRYIIHVNFDCNFNFNFMR</sequence>
<dbReference type="SUPFAM" id="SSF56399">
    <property type="entry name" value="ADP-ribosylation"/>
    <property type="match status" value="1"/>
</dbReference>
<dbReference type="GO" id="GO:0003950">
    <property type="term" value="F:NAD+ poly-ADP-ribosyltransferase activity"/>
    <property type="evidence" value="ECO:0007669"/>
    <property type="project" value="UniProtKB-UniRule"/>
</dbReference>
<evidence type="ECO:0000259" key="7">
    <source>
        <dbReference type="PROSITE" id="PS50800"/>
    </source>
</evidence>